<sequence length="276" mass="31156">MSPALDKDVSTCGSILPRRFSLLSYNIQVGVDTGRYREYVTKGWKHVFPHRERMVNLNRMASMLSQYDMVSLQEVDAGSLRCGFVDITEYLAHRAGFPHWYRQINRNIGVIAQHSNGFLSRFRPSRITHHKLPGGPGRGAMMFDFGTHREALLLCSAHLALGRRARAKQLAFLGELLQNRPNIVLMGDLNAGCDATEIRRFIEAHDMNEPACDQATFPSWRPVKKFDHILVSRSLNIINSRVLDYPLSDHLPVAMELELPEDAVTPPDSHPLSAQA</sequence>
<dbReference type="PANTHER" id="PTHR14859:SF15">
    <property type="entry name" value="ENDONUCLEASE_EXONUCLEASE_PHOSPHATASE DOMAIN-CONTAINING PROTEIN"/>
    <property type="match status" value="1"/>
</dbReference>
<dbReference type="RefSeq" id="WP_223212079.1">
    <property type="nucleotide sequence ID" value="NZ_AP012273.1"/>
</dbReference>
<keyword evidence="3" id="KW-1185">Reference proteome</keyword>
<reference evidence="2 3" key="1">
    <citation type="journal article" date="2014" name="PLoS ONE">
        <title>Physiological and genomic features of a novel sulfur-oxidizing gammaproteobacterium belonging to a previously uncultivated symbiotic lineage isolated from a hydrothermal vent.</title>
        <authorList>
            <person name="Nunoura T."/>
            <person name="Takaki Y."/>
            <person name="Kazama H."/>
            <person name="Kakuta J."/>
            <person name="Shimamura S."/>
            <person name="Makita H."/>
            <person name="Hirai M."/>
            <person name="Miyazaki M."/>
            <person name="Takai K."/>
        </authorList>
    </citation>
    <scope>NUCLEOTIDE SEQUENCE [LARGE SCALE GENOMIC DNA]</scope>
    <source>
        <strain evidence="2 3">Hiromi1</strain>
    </source>
</reference>
<dbReference type="Gene3D" id="3.60.10.10">
    <property type="entry name" value="Endonuclease/exonuclease/phosphatase"/>
    <property type="match status" value="1"/>
</dbReference>
<dbReference type="InterPro" id="IPR036691">
    <property type="entry name" value="Endo/exonu/phosph_ase_sf"/>
</dbReference>
<dbReference type="Proteomes" id="UP000031631">
    <property type="component" value="Chromosome"/>
</dbReference>
<dbReference type="GO" id="GO:0004527">
    <property type="term" value="F:exonuclease activity"/>
    <property type="evidence" value="ECO:0007669"/>
    <property type="project" value="UniProtKB-KW"/>
</dbReference>
<evidence type="ECO:0000313" key="3">
    <source>
        <dbReference type="Proteomes" id="UP000031631"/>
    </source>
</evidence>
<dbReference type="SUPFAM" id="SSF56219">
    <property type="entry name" value="DNase I-like"/>
    <property type="match status" value="1"/>
</dbReference>
<accession>A0A7U6GGQ4</accession>
<name>A0A7U6GGQ4_9GAMM</name>
<dbReference type="GO" id="GO:0004519">
    <property type="term" value="F:endonuclease activity"/>
    <property type="evidence" value="ECO:0007669"/>
    <property type="project" value="UniProtKB-KW"/>
</dbReference>
<organism evidence="2 3">
    <name type="scientific">Thiolapillus brandeum</name>
    <dbReference type="NCBI Taxonomy" id="1076588"/>
    <lineage>
        <taxon>Bacteria</taxon>
        <taxon>Pseudomonadati</taxon>
        <taxon>Pseudomonadota</taxon>
        <taxon>Gammaproteobacteria</taxon>
        <taxon>Chromatiales</taxon>
        <taxon>Sedimenticolaceae</taxon>
        <taxon>Thiolapillus</taxon>
    </lineage>
</organism>
<dbReference type="KEGG" id="tbn:TBH_C0378"/>
<dbReference type="Pfam" id="PF03372">
    <property type="entry name" value="Exo_endo_phos"/>
    <property type="match status" value="1"/>
</dbReference>
<dbReference type="GO" id="GO:0006506">
    <property type="term" value="P:GPI anchor biosynthetic process"/>
    <property type="evidence" value="ECO:0007669"/>
    <property type="project" value="TreeGrafter"/>
</dbReference>
<keyword evidence="2" id="KW-0540">Nuclease</keyword>
<feature type="domain" description="Endonuclease/exonuclease/phosphatase" evidence="1">
    <location>
        <begin position="24"/>
        <end position="250"/>
    </location>
</feature>
<dbReference type="InterPro" id="IPR005135">
    <property type="entry name" value="Endo/exonuclease/phosphatase"/>
</dbReference>
<gene>
    <name evidence="2" type="ORF">TBH_C0378</name>
</gene>
<evidence type="ECO:0000259" key="1">
    <source>
        <dbReference type="Pfam" id="PF03372"/>
    </source>
</evidence>
<keyword evidence="2" id="KW-0269">Exonuclease</keyword>
<keyword evidence="2" id="KW-0255">Endonuclease</keyword>
<proteinExistence type="predicted"/>
<dbReference type="EMBL" id="AP012273">
    <property type="protein sequence ID" value="BAO43324.1"/>
    <property type="molecule type" value="Genomic_DNA"/>
</dbReference>
<keyword evidence="2" id="KW-0378">Hydrolase</keyword>
<protein>
    <submittedName>
        <fullName evidence="2">Endonuclease/exonuclease/phosphatase</fullName>
    </submittedName>
</protein>
<dbReference type="GO" id="GO:0016020">
    <property type="term" value="C:membrane"/>
    <property type="evidence" value="ECO:0007669"/>
    <property type="project" value="GOC"/>
</dbReference>
<dbReference type="PANTHER" id="PTHR14859">
    <property type="entry name" value="CALCOFLUOR WHITE HYPERSENSITIVE PROTEIN PRECURSOR"/>
    <property type="match status" value="1"/>
</dbReference>
<evidence type="ECO:0000313" key="2">
    <source>
        <dbReference type="EMBL" id="BAO43324.1"/>
    </source>
</evidence>
<dbReference type="AlphaFoldDB" id="A0A7U6GGQ4"/>
<dbReference type="InterPro" id="IPR051916">
    <property type="entry name" value="GPI-anchor_lipid_remodeler"/>
</dbReference>